<dbReference type="Proteomes" id="UP000678393">
    <property type="component" value="Unassembled WGS sequence"/>
</dbReference>
<name>A0A8S3Z3P7_9EUPU</name>
<accession>A0A8S3Z3P7</accession>
<evidence type="ECO:0000313" key="2">
    <source>
        <dbReference type="Proteomes" id="UP000678393"/>
    </source>
</evidence>
<evidence type="ECO:0000313" key="1">
    <source>
        <dbReference type="EMBL" id="CAG5122948.1"/>
    </source>
</evidence>
<dbReference type="EMBL" id="CAJHNH020001402">
    <property type="protein sequence ID" value="CAG5122948.1"/>
    <property type="molecule type" value="Genomic_DNA"/>
</dbReference>
<sequence length="497" mass="54236">MVPRGVHAFSGMKIVPIHQPSSTLTKSFSSSLSSEKWISSSQLSSILSDHAYVLRPPDGGLEDDMAWSNGGNEPSVSVDKGNEVFSRRMIGLQNTTECGDADFLSGLDDLDFDLEPCEDVDMAESFQEFIDSALEDSCCSFSGESTQQPELGVEDISKEEFLSSLCLRSTQVQASNSDLQSSLCEKAPDSSCSVMSADEDAQLLDAVPTKRCCCMVSQTFPTTVYSMARDGLQSLVRTSPSSLVTNISDNSCRNCLENRLTARRVMSPLFIDTSFGECSQSLQSSSGDYVDTSVFGQDSSGTDDNSDTTDVTAWLTESPQSNCYTDCLNESCDNIVFAMSENSTSSLDLESFVDLDDYMDEDLQQRRALGYPCDNSQLHPANKDTQQTSLLEKQQNHKRYSSFEFSPHFSFCQSVSPGSRRSESSNLSPCSSPAWSVTDASQLSPLGSLHPSESGPLDNIEEDFSLKGQLALLNLFSEENAESLLLAESSVPTIRFM</sequence>
<organism evidence="1 2">
    <name type="scientific">Candidula unifasciata</name>
    <dbReference type="NCBI Taxonomy" id="100452"/>
    <lineage>
        <taxon>Eukaryota</taxon>
        <taxon>Metazoa</taxon>
        <taxon>Spiralia</taxon>
        <taxon>Lophotrochozoa</taxon>
        <taxon>Mollusca</taxon>
        <taxon>Gastropoda</taxon>
        <taxon>Heterobranchia</taxon>
        <taxon>Euthyneura</taxon>
        <taxon>Panpulmonata</taxon>
        <taxon>Eupulmonata</taxon>
        <taxon>Stylommatophora</taxon>
        <taxon>Helicina</taxon>
        <taxon>Helicoidea</taxon>
        <taxon>Geomitridae</taxon>
        <taxon>Candidula</taxon>
    </lineage>
</organism>
<dbReference type="OrthoDB" id="6098223at2759"/>
<gene>
    <name evidence="1" type="ORF">CUNI_LOCUS8506</name>
</gene>
<reference evidence="1" key="1">
    <citation type="submission" date="2021-04" db="EMBL/GenBank/DDBJ databases">
        <authorList>
            <consortium name="Molecular Ecology Group"/>
        </authorList>
    </citation>
    <scope>NUCLEOTIDE SEQUENCE</scope>
</reference>
<proteinExistence type="predicted"/>
<protein>
    <submittedName>
        <fullName evidence="1">Uncharacterized protein</fullName>
    </submittedName>
</protein>
<comment type="caution">
    <text evidence="1">The sequence shown here is derived from an EMBL/GenBank/DDBJ whole genome shotgun (WGS) entry which is preliminary data.</text>
</comment>
<dbReference type="AlphaFoldDB" id="A0A8S3Z3P7"/>
<keyword evidence="2" id="KW-1185">Reference proteome</keyword>